<dbReference type="GO" id="GO:0046872">
    <property type="term" value="F:metal ion binding"/>
    <property type="evidence" value="ECO:0007669"/>
    <property type="project" value="UniProtKB-KW"/>
</dbReference>
<dbReference type="Gene3D" id="3.30.540.10">
    <property type="entry name" value="Fructose-1,6-Bisphosphatase, subunit A, domain 1"/>
    <property type="match status" value="1"/>
</dbReference>
<proteinExistence type="inferred from homology"/>
<evidence type="ECO:0000313" key="3">
    <source>
        <dbReference type="EMBL" id="MYM26148.1"/>
    </source>
</evidence>
<dbReference type="PANTHER" id="PTHR20854:SF4">
    <property type="entry name" value="INOSITOL-1-MONOPHOSPHATASE-RELATED"/>
    <property type="match status" value="1"/>
</dbReference>
<keyword evidence="2" id="KW-0479">Metal-binding</keyword>
<sequence length="267" mass="27820">MYADELNGLLPSVREAVETAGRILLARFQKANPPDDFPALLAAIEDNDRAVGADLRAALLSLRPGSGWVEDEEAGGALPEGEWWIVDPVEGNVNHIHGGAGWAVSATLVRDGLPVLTVVNIPVQGVTYTAVRHGGAHVNDLRLQVSVKNELRAAIVGTGQARPGEGGQTYAAIGRSVTVMLDKALLVRMAVPATLELIDVASGRMDGFWQFSQVRSGLAAGALLVSEAGGVLTDVQGNPWSFASTSFLAAAPGIHAAVAALAQEIQP</sequence>
<dbReference type="PANTHER" id="PTHR20854">
    <property type="entry name" value="INOSITOL MONOPHOSPHATASE"/>
    <property type="match status" value="1"/>
</dbReference>
<dbReference type="Pfam" id="PF00459">
    <property type="entry name" value="Inositol_P"/>
    <property type="match status" value="1"/>
</dbReference>
<comment type="similarity">
    <text evidence="1">Belongs to the inositol monophosphatase superfamily.</text>
</comment>
<accession>A0A6L8KIW0</accession>
<organism evidence="3 4">
    <name type="scientific">Duganella flavida</name>
    <dbReference type="NCBI Taxonomy" id="2692175"/>
    <lineage>
        <taxon>Bacteria</taxon>
        <taxon>Pseudomonadati</taxon>
        <taxon>Pseudomonadota</taxon>
        <taxon>Betaproteobacteria</taxon>
        <taxon>Burkholderiales</taxon>
        <taxon>Oxalobacteraceae</taxon>
        <taxon>Telluria group</taxon>
        <taxon>Duganella</taxon>
    </lineage>
</organism>
<dbReference type="GO" id="GO:0008934">
    <property type="term" value="F:inositol monophosphate 1-phosphatase activity"/>
    <property type="evidence" value="ECO:0007669"/>
    <property type="project" value="TreeGrafter"/>
</dbReference>
<evidence type="ECO:0000256" key="2">
    <source>
        <dbReference type="PIRSR" id="PIRSR600760-2"/>
    </source>
</evidence>
<dbReference type="RefSeq" id="WP_161009588.1">
    <property type="nucleotide sequence ID" value="NZ_WWCN01000023.1"/>
</dbReference>
<evidence type="ECO:0000313" key="4">
    <source>
        <dbReference type="Proteomes" id="UP000479335"/>
    </source>
</evidence>
<keyword evidence="2" id="KW-0460">Magnesium</keyword>
<feature type="binding site" evidence="2">
    <location>
        <position position="72"/>
    </location>
    <ligand>
        <name>Mg(2+)</name>
        <dbReference type="ChEBI" id="CHEBI:18420"/>
        <label>1</label>
        <note>catalytic</note>
    </ligand>
</feature>
<dbReference type="EMBL" id="WWCN01000023">
    <property type="protein sequence ID" value="MYM26148.1"/>
    <property type="molecule type" value="Genomic_DNA"/>
</dbReference>
<gene>
    <name evidence="3" type="ORF">GTP46_26305</name>
</gene>
<dbReference type="GO" id="GO:0007165">
    <property type="term" value="P:signal transduction"/>
    <property type="evidence" value="ECO:0007669"/>
    <property type="project" value="TreeGrafter"/>
</dbReference>
<comment type="caution">
    <text evidence="3">The sequence shown here is derived from an EMBL/GenBank/DDBJ whole genome shotgun (WGS) entry which is preliminary data.</text>
</comment>
<keyword evidence="4" id="KW-1185">Reference proteome</keyword>
<dbReference type="Gene3D" id="3.40.190.80">
    <property type="match status" value="1"/>
</dbReference>
<feature type="binding site" evidence="2">
    <location>
        <position position="87"/>
    </location>
    <ligand>
        <name>Mg(2+)</name>
        <dbReference type="ChEBI" id="CHEBI:18420"/>
        <label>1</label>
        <note>catalytic</note>
    </ligand>
</feature>
<dbReference type="InterPro" id="IPR000760">
    <property type="entry name" value="Inositol_monophosphatase-like"/>
</dbReference>
<reference evidence="3 4" key="1">
    <citation type="submission" date="2019-12" db="EMBL/GenBank/DDBJ databases">
        <title>Novel species isolated from a subtropical stream in China.</title>
        <authorList>
            <person name="Lu H."/>
        </authorList>
    </citation>
    <scope>NUCLEOTIDE SEQUENCE [LARGE SCALE GENOMIC DNA]</scope>
    <source>
        <strain evidence="3 4">FT135W</strain>
    </source>
</reference>
<evidence type="ECO:0000256" key="1">
    <source>
        <dbReference type="ARBA" id="ARBA00009759"/>
    </source>
</evidence>
<comment type="cofactor">
    <cofactor evidence="2">
        <name>Mg(2+)</name>
        <dbReference type="ChEBI" id="CHEBI:18420"/>
    </cofactor>
</comment>
<dbReference type="GO" id="GO:0006020">
    <property type="term" value="P:inositol metabolic process"/>
    <property type="evidence" value="ECO:0007669"/>
    <property type="project" value="TreeGrafter"/>
</dbReference>
<dbReference type="SUPFAM" id="SSF56655">
    <property type="entry name" value="Carbohydrate phosphatase"/>
    <property type="match status" value="1"/>
</dbReference>
<dbReference type="PRINTS" id="PR00377">
    <property type="entry name" value="IMPHPHTASES"/>
</dbReference>
<protein>
    <submittedName>
        <fullName evidence="3">3'(2'),5'-bisphosphate nucleotidase CysQ</fullName>
    </submittedName>
</protein>
<dbReference type="AlphaFoldDB" id="A0A6L8KIW0"/>
<name>A0A6L8KIW0_9BURK</name>
<dbReference type="Proteomes" id="UP000479335">
    <property type="component" value="Unassembled WGS sequence"/>
</dbReference>